<name>A0A975BIP8_9BACT</name>
<dbReference type="AlphaFoldDB" id="A0A975BIP8"/>
<dbReference type="Proteomes" id="UP000663722">
    <property type="component" value="Chromosome"/>
</dbReference>
<protein>
    <submittedName>
        <fullName evidence="1">Uncharacterized protein</fullName>
    </submittedName>
</protein>
<keyword evidence="2" id="KW-1185">Reference proteome</keyword>
<accession>A0A975BIP8</accession>
<organism evidence="1 2">
    <name type="scientific">Desulfonema magnum</name>
    <dbReference type="NCBI Taxonomy" id="45655"/>
    <lineage>
        <taxon>Bacteria</taxon>
        <taxon>Pseudomonadati</taxon>
        <taxon>Thermodesulfobacteriota</taxon>
        <taxon>Desulfobacteria</taxon>
        <taxon>Desulfobacterales</taxon>
        <taxon>Desulfococcaceae</taxon>
        <taxon>Desulfonema</taxon>
    </lineage>
</organism>
<proteinExistence type="predicted"/>
<dbReference type="KEGG" id="dmm:dnm_020910"/>
<reference evidence="1" key="1">
    <citation type="journal article" date="2021" name="Microb. Physiol.">
        <title>Proteogenomic Insights into the Physiology of Marine, Sulfate-Reducing, Filamentous Desulfonema limicola and Desulfonema magnum.</title>
        <authorList>
            <person name="Schnaars V."/>
            <person name="Wohlbrand L."/>
            <person name="Scheve S."/>
            <person name="Hinrichs C."/>
            <person name="Reinhardt R."/>
            <person name="Rabus R."/>
        </authorList>
    </citation>
    <scope>NUCLEOTIDE SEQUENCE</scope>
    <source>
        <strain evidence="1">4be13</strain>
    </source>
</reference>
<sequence length="38" mass="4473">MLISVIFFIFVRKMIIGHQILCFCIGNYETCLIYKDSV</sequence>
<gene>
    <name evidence="1" type="ORF">dnm_020910</name>
</gene>
<dbReference type="EMBL" id="CP061800">
    <property type="protein sequence ID" value="QTA86073.1"/>
    <property type="molecule type" value="Genomic_DNA"/>
</dbReference>
<evidence type="ECO:0000313" key="1">
    <source>
        <dbReference type="EMBL" id="QTA86073.1"/>
    </source>
</evidence>
<evidence type="ECO:0000313" key="2">
    <source>
        <dbReference type="Proteomes" id="UP000663722"/>
    </source>
</evidence>